<evidence type="ECO:0000313" key="4">
    <source>
        <dbReference type="Proteomes" id="UP000298642"/>
    </source>
</evidence>
<sequence length="280" mass="31004">MEPFDKRLKERAKQEPFPLPETYAGKVRDTCAALKETNMKENKQKRSYRWLVGVAAALAVFVAIPNVSPAAAAAMEEIPVLGAVVRVITFRDYQYDDGHSTADVHVPELGGSGAADEINDQVQAYTDQLIAQFQTDCEAAGESYQGLDVTSSVVTDSDTWFTLRIDATRTEASGYNFTRFYHINKATGEAVTLSDLFRPDADYVSVLSAEVLRQMEEQMAADVSLSYLTDEFTAIDPEQSFYWNADGDLVLVFDEYAVAAGYMGMVEFTIPQDVYSALLK</sequence>
<evidence type="ECO:0000313" key="3">
    <source>
        <dbReference type="EMBL" id="QCI59777.1"/>
    </source>
</evidence>
<organism evidence="3 4">
    <name type="scientific">Dysosmobacter welbionis</name>
    <dbReference type="NCBI Taxonomy" id="2093857"/>
    <lineage>
        <taxon>Bacteria</taxon>
        <taxon>Bacillati</taxon>
        <taxon>Bacillota</taxon>
        <taxon>Clostridia</taxon>
        <taxon>Eubacteriales</taxon>
        <taxon>Oscillospiraceae</taxon>
        <taxon>Dysosmobacter</taxon>
    </lineage>
</organism>
<dbReference type="InterPro" id="IPR037126">
    <property type="entry name" value="PdaC/RsiV-like_sf"/>
</dbReference>
<evidence type="ECO:0000259" key="2">
    <source>
        <dbReference type="Pfam" id="PF11738"/>
    </source>
</evidence>
<keyword evidence="4" id="KW-1185">Reference proteome</keyword>
<dbReference type="EMBL" id="CP034413">
    <property type="protein sequence ID" value="QCI59777.1"/>
    <property type="molecule type" value="Genomic_DNA"/>
</dbReference>
<dbReference type="Gene3D" id="3.90.640.20">
    <property type="entry name" value="Heat-shock cognate protein, ATPase"/>
    <property type="match status" value="1"/>
</dbReference>
<accession>A0A4D7AZT0</accession>
<keyword evidence="1" id="KW-0472">Membrane</keyword>
<proteinExistence type="predicted"/>
<dbReference type="Gene3D" id="3.30.565.40">
    <property type="entry name" value="Fervidobacterium nodosum Rt17-B1 like"/>
    <property type="match status" value="1"/>
</dbReference>
<keyword evidence="1" id="KW-0812">Transmembrane</keyword>
<name>A0A4D7AZT0_9FIRM</name>
<dbReference type="RefSeq" id="WP_136891391.1">
    <property type="nucleotide sequence ID" value="NZ_CP034413.3"/>
</dbReference>
<feature type="transmembrane region" description="Helical" evidence="1">
    <location>
        <begin position="48"/>
        <end position="67"/>
    </location>
</feature>
<dbReference type="InterPro" id="IPR021729">
    <property type="entry name" value="DUF3298"/>
</dbReference>
<reference evidence="4" key="1">
    <citation type="submission" date="2018-12" db="EMBL/GenBank/DDBJ databases">
        <title>Dusodibacter welbiota gen. nov., sp. nov., isolated from human faeces and emended description of the Oscillibacter genus.</title>
        <authorList>
            <person name="Le Roy T."/>
            <person name="Van der Smissen P."/>
            <person name="Delzenne N."/>
            <person name="Muccioli G."/>
            <person name="Collet J.F."/>
            <person name="Cani P.D."/>
        </authorList>
    </citation>
    <scope>NUCLEOTIDE SEQUENCE [LARGE SCALE GENOMIC DNA]</scope>
    <source>
        <strain evidence="4">J115</strain>
    </source>
</reference>
<protein>
    <submittedName>
        <fullName evidence="3">RsiV family protein</fullName>
    </submittedName>
</protein>
<dbReference type="KEGG" id="obj:EIO64_11550"/>
<evidence type="ECO:0000256" key="1">
    <source>
        <dbReference type="SAM" id="Phobius"/>
    </source>
</evidence>
<gene>
    <name evidence="3" type="ORF">EIO64_11550</name>
</gene>
<dbReference type="AlphaFoldDB" id="A0A4D7AZT0"/>
<feature type="domain" description="DUF3298" evidence="2">
    <location>
        <begin position="194"/>
        <end position="272"/>
    </location>
</feature>
<keyword evidence="1" id="KW-1133">Transmembrane helix</keyword>
<dbReference type="Proteomes" id="UP000298642">
    <property type="component" value="Chromosome"/>
</dbReference>
<dbReference type="Pfam" id="PF11738">
    <property type="entry name" value="DUF3298"/>
    <property type="match status" value="1"/>
</dbReference>